<dbReference type="HAMAP" id="MF_00672">
    <property type="entry name" value="UPF0761"/>
    <property type="match status" value="1"/>
</dbReference>
<evidence type="ECO:0000256" key="7">
    <source>
        <dbReference type="HAMAP-Rule" id="MF_00672"/>
    </source>
</evidence>
<keyword evidence="6 7" id="KW-0472">Membrane</keyword>
<reference evidence="8" key="1">
    <citation type="journal article" name="DNA Res.">
        <title>The physiological potential of anammox bacteria as revealed by their core genome structure.</title>
        <authorList>
            <person name="Okubo T."/>
            <person name="Toyoda A."/>
            <person name="Fukuhara K."/>
            <person name="Uchiyama I."/>
            <person name="Harigaya Y."/>
            <person name="Kuroiwa M."/>
            <person name="Suzuki T."/>
            <person name="Murakami Y."/>
            <person name="Suwa Y."/>
            <person name="Takami H."/>
        </authorList>
    </citation>
    <scope>NUCLEOTIDE SEQUENCE</scope>
    <source>
        <strain evidence="8">317325-3</strain>
    </source>
</reference>
<evidence type="ECO:0000256" key="6">
    <source>
        <dbReference type="ARBA" id="ARBA00023136"/>
    </source>
</evidence>
<evidence type="ECO:0000256" key="2">
    <source>
        <dbReference type="ARBA" id="ARBA00022475"/>
    </source>
</evidence>
<evidence type="ECO:0000256" key="4">
    <source>
        <dbReference type="ARBA" id="ARBA00022692"/>
    </source>
</evidence>
<dbReference type="AlphaFoldDB" id="A0A809R1T8"/>
<feature type="transmembrane region" description="Helical" evidence="7">
    <location>
        <begin position="132"/>
        <end position="157"/>
    </location>
</feature>
<feature type="transmembrane region" description="Helical" evidence="7">
    <location>
        <begin position="169"/>
        <end position="192"/>
    </location>
</feature>
<dbReference type="InterPro" id="IPR023679">
    <property type="entry name" value="UPF0761_bac"/>
</dbReference>
<feature type="transmembrane region" description="Helical" evidence="7">
    <location>
        <begin position="93"/>
        <end position="112"/>
    </location>
</feature>
<dbReference type="PIRSF" id="PIRSF035875">
    <property type="entry name" value="RNase_BN"/>
    <property type="match status" value="1"/>
</dbReference>
<dbReference type="Proteomes" id="UP000662914">
    <property type="component" value="Chromosome"/>
</dbReference>
<feature type="transmembrane region" description="Helical" evidence="7">
    <location>
        <begin position="204"/>
        <end position="227"/>
    </location>
</feature>
<dbReference type="EMBL" id="AP021857">
    <property type="protein sequence ID" value="BBO21583.1"/>
    <property type="molecule type" value="Genomic_DNA"/>
</dbReference>
<dbReference type="NCBIfam" id="TIGR00765">
    <property type="entry name" value="yihY_not_rbn"/>
    <property type="match status" value="1"/>
</dbReference>
<evidence type="ECO:0000256" key="3">
    <source>
        <dbReference type="ARBA" id="ARBA00022519"/>
    </source>
</evidence>
<dbReference type="Pfam" id="PF03631">
    <property type="entry name" value="Virul_fac_BrkB"/>
    <property type="match status" value="1"/>
</dbReference>
<feature type="transmembrane region" description="Helical" evidence="7">
    <location>
        <begin position="233"/>
        <end position="266"/>
    </location>
</feature>
<dbReference type="GO" id="GO:0005886">
    <property type="term" value="C:plasma membrane"/>
    <property type="evidence" value="ECO:0007669"/>
    <property type="project" value="UniProtKB-SubCell"/>
</dbReference>
<organism evidence="8 9">
    <name type="scientific">Candidatus Desulfobacillus denitrificans</name>
    <dbReference type="NCBI Taxonomy" id="2608985"/>
    <lineage>
        <taxon>Bacteria</taxon>
        <taxon>Pseudomonadati</taxon>
        <taxon>Pseudomonadota</taxon>
        <taxon>Betaproteobacteria</taxon>
        <taxon>Candidatus Desulfobacillus</taxon>
    </lineage>
</organism>
<keyword evidence="3" id="KW-0997">Cell inner membrane</keyword>
<evidence type="ECO:0000313" key="9">
    <source>
        <dbReference type="Proteomes" id="UP000662914"/>
    </source>
</evidence>
<gene>
    <name evidence="8" type="ORF">DSYM_22820</name>
</gene>
<proteinExistence type="inferred from homology"/>
<dbReference type="PANTHER" id="PTHR30213:SF0">
    <property type="entry name" value="UPF0761 MEMBRANE PROTEIN YIHY"/>
    <property type="match status" value="1"/>
</dbReference>
<keyword evidence="2 7" id="KW-1003">Cell membrane</keyword>
<dbReference type="PANTHER" id="PTHR30213">
    <property type="entry name" value="INNER MEMBRANE PROTEIN YHJD"/>
    <property type="match status" value="1"/>
</dbReference>
<accession>A0A809R1T8</accession>
<sequence length="274" mass="29975">MRLVGPLPDFLLRCVRRFREERCAQAAASLAFTTLLALVPLLTVALVLISQFDLFSGLGTALRNFLLANLLPEKAGKIIAAYALQFSQKTGRLTALGTGMLVVTALLLMFSIERVFGQIWRIKERRPVLRRILIYLGGLVLGPVVLGACVAVATYLVTESLGLINEPRWMTGLFLKILPTLMLAALCGLIYYAIPNRRVRPWHAIAGGLVAAFGFALVQRGFGYYIAVFPNYTLIYGAFATVPIFLVWLYLSWLVVLAGALTAAVLGEMSPARG</sequence>
<evidence type="ECO:0000313" key="8">
    <source>
        <dbReference type="EMBL" id="BBO21583.1"/>
    </source>
</evidence>
<evidence type="ECO:0000256" key="1">
    <source>
        <dbReference type="ARBA" id="ARBA00004651"/>
    </source>
</evidence>
<protein>
    <recommendedName>
        <fullName evidence="7">UPF0761 membrane protein DSYM_22820</fullName>
    </recommendedName>
</protein>
<comment type="subcellular location">
    <subcellularLocation>
        <location evidence="1 7">Cell membrane</location>
        <topology evidence="1 7">Multi-pass membrane protein</topology>
    </subcellularLocation>
</comment>
<dbReference type="InterPro" id="IPR017039">
    <property type="entry name" value="Virul_fac_BrkB"/>
</dbReference>
<keyword evidence="5 7" id="KW-1133">Transmembrane helix</keyword>
<keyword evidence="4 7" id="KW-0812">Transmembrane</keyword>
<name>A0A809R1T8_9PROT</name>
<dbReference type="KEGG" id="ddz:DSYM_22820"/>
<comment type="similarity">
    <text evidence="7">Belongs to the UPF0761 family.</text>
</comment>
<evidence type="ECO:0000256" key="5">
    <source>
        <dbReference type="ARBA" id="ARBA00022989"/>
    </source>
</evidence>
<feature type="transmembrane region" description="Helical" evidence="7">
    <location>
        <begin position="26"/>
        <end position="49"/>
    </location>
</feature>